<keyword evidence="11" id="KW-0652">Protein synthesis inhibitor</keyword>
<organism evidence="18 19">
    <name type="scientific">Bugula neritina</name>
    <name type="common">Brown bryozoan</name>
    <name type="synonym">Sertularia neritina</name>
    <dbReference type="NCBI Taxonomy" id="10212"/>
    <lineage>
        <taxon>Eukaryota</taxon>
        <taxon>Metazoa</taxon>
        <taxon>Spiralia</taxon>
        <taxon>Lophotrochozoa</taxon>
        <taxon>Bryozoa</taxon>
        <taxon>Gymnolaemata</taxon>
        <taxon>Cheilostomatida</taxon>
        <taxon>Flustrina</taxon>
        <taxon>Buguloidea</taxon>
        <taxon>Bugulidae</taxon>
        <taxon>Bugula</taxon>
    </lineage>
</organism>
<gene>
    <name evidence="18" type="ORF">EB796_000145</name>
</gene>
<keyword evidence="10" id="KW-1015">Disulfide bond</keyword>
<feature type="region of interest" description="Disordered" evidence="16">
    <location>
        <begin position="298"/>
        <end position="320"/>
    </location>
</feature>
<dbReference type="EC" id="2.7.11.1" evidence="1"/>
<evidence type="ECO:0000259" key="17">
    <source>
        <dbReference type="PROSITE" id="PS50011"/>
    </source>
</evidence>
<proteinExistence type="predicted"/>
<dbReference type="PANTHER" id="PTHR11042">
    <property type="entry name" value="EUKARYOTIC TRANSLATION INITIATION FACTOR 2-ALPHA KINASE EIF2-ALPHA KINASE -RELATED"/>
    <property type="match status" value="1"/>
</dbReference>
<evidence type="ECO:0000313" key="18">
    <source>
        <dbReference type="EMBL" id="KAF6041546.1"/>
    </source>
</evidence>
<keyword evidence="9" id="KW-0832">Ubl conjugation</keyword>
<protein>
    <recommendedName>
        <fullName evidence="12">Eukaryotic translation initiation factor 2-alpha kinase 1</fullName>
        <ecNumber evidence="1">2.7.11.1</ecNumber>
    </recommendedName>
    <alternativeName>
        <fullName evidence="13">Hemin-sensitive initiation factor 2-alpha kinase</fullName>
    </alternativeName>
</protein>
<keyword evidence="7" id="KW-0418">Kinase</keyword>
<dbReference type="GO" id="GO:0005524">
    <property type="term" value="F:ATP binding"/>
    <property type="evidence" value="ECO:0007669"/>
    <property type="project" value="UniProtKB-UniRule"/>
</dbReference>
<dbReference type="GO" id="GO:0005737">
    <property type="term" value="C:cytoplasm"/>
    <property type="evidence" value="ECO:0007669"/>
    <property type="project" value="TreeGrafter"/>
</dbReference>
<evidence type="ECO:0000256" key="11">
    <source>
        <dbReference type="ARBA" id="ARBA00023193"/>
    </source>
</evidence>
<evidence type="ECO:0000256" key="14">
    <source>
        <dbReference type="ARBA" id="ARBA00046654"/>
    </source>
</evidence>
<comment type="caution">
    <text evidence="18">The sequence shown here is derived from an EMBL/GenBank/DDBJ whole genome shotgun (WGS) entry which is preliminary data.</text>
</comment>
<evidence type="ECO:0000256" key="2">
    <source>
        <dbReference type="ARBA" id="ARBA00022527"/>
    </source>
</evidence>
<evidence type="ECO:0000256" key="10">
    <source>
        <dbReference type="ARBA" id="ARBA00023157"/>
    </source>
</evidence>
<evidence type="ECO:0000256" key="12">
    <source>
        <dbReference type="ARBA" id="ARBA00040433"/>
    </source>
</evidence>
<evidence type="ECO:0000256" key="8">
    <source>
        <dbReference type="ARBA" id="ARBA00022840"/>
    </source>
</evidence>
<keyword evidence="2" id="KW-0723">Serine/threonine-protein kinase</keyword>
<feature type="domain" description="Protein kinase" evidence="17">
    <location>
        <begin position="215"/>
        <end position="359"/>
    </location>
</feature>
<evidence type="ECO:0000256" key="4">
    <source>
        <dbReference type="ARBA" id="ARBA00022679"/>
    </source>
</evidence>
<dbReference type="GO" id="GO:0004694">
    <property type="term" value="F:eukaryotic translation initiation factor 2alpha kinase activity"/>
    <property type="evidence" value="ECO:0007669"/>
    <property type="project" value="TreeGrafter"/>
</dbReference>
<dbReference type="OrthoDB" id="341578at2759"/>
<dbReference type="GO" id="GO:0005634">
    <property type="term" value="C:nucleus"/>
    <property type="evidence" value="ECO:0007669"/>
    <property type="project" value="TreeGrafter"/>
</dbReference>
<feature type="binding site" evidence="15">
    <location>
        <position position="245"/>
    </location>
    <ligand>
        <name>ATP</name>
        <dbReference type="ChEBI" id="CHEBI:30616"/>
    </ligand>
</feature>
<dbReference type="InterPro" id="IPR000719">
    <property type="entry name" value="Prot_kinase_dom"/>
</dbReference>
<name>A0A7J7KTL3_BUGNE</name>
<dbReference type="AlphaFoldDB" id="A0A7J7KTL3"/>
<evidence type="ECO:0000256" key="1">
    <source>
        <dbReference type="ARBA" id="ARBA00012513"/>
    </source>
</evidence>
<keyword evidence="3" id="KW-0597">Phosphoprotein</keyword>
<evidence type="ECO:0000256" key="9">
    <source>
        <dbReference type="ARBA" id="ARBA00022843"/>
    </source>
</evidence>
<dbReference type="PROSITE" id="PS50011">
    <property type="entry name" value="PROTEIN_KINASE_DOM"/>
    <property type="match status" value="1"/>
</dbReference>
<keyword evidence="6 15" id="KW-0547">Nucleotide-binding</keyword>
<keyword evidence="8 15" id="KW-0067">ATP-binding</keyword>
<dbReference type="PANTHER" id="PTHR11042:SF160">
    <property type="entry name" value="EUKARYOTIC TRANSLATION INITIATION FACTOR 2-ALPHA KINASE 1"/>
    <property type="match status" value="1"/>
</dbReference>
<dbReference type="InterPro" id="IPR054521">
    <property type="entry name" value="HRI2_3H"/>
</dbReference>
<comment type="subunit">
    <text evidence="14">Synthesized in an inactive form that binds to the N-terminal domain of CDC37. Has to be associated with a multiprotein complex containing Hsp90, CDC37 and PPP5C for maturation and activation by autophosphorylation. The phosphatase PPP5C modulates this activation. Homodimer; homodimerizes in presence of heme, forming a disulfide-linked inactive homodimer. Interacts with DELE1; binds both to full-length DELE1 and processed form of DELE1 (S-DELE1) in response to stress, leading to activate its protein kinase activity and trigger the integrated stress response (ISR).</text>
</comment>
<keyword evidence="19" id="KW-1185">Reference proteome</keyword>
<dbReference type="Gene3D" id="3.30.200.20">
    <property type="entry name" value="Phosphorylase Kinase, domain 1"/>
    <property type="match status" value="1"/>
</dbReference>
<dbReference type="InterPro" id="IPR011009">
    <property type="entry name" value="Kinase-like_dom_sf"/>
</dbReference>
<dbReference type="InterPro" id="IPR017441">
    <property type="entry name" value="Protein_kinase_ATP_BS"/>
</dbReference>
<evidence type="ECO:0000256" key="3">
    <source>
        <dbReference type="ARBA" id="ARBA00022553"/>
    </source>
</evidence>
<keyword evidence="4" id="KW-0808">Transferase</keyword>
<accession>A0A7J7KTL3</accession>
<sequence>MAPYTHSTNTTEVSAATNDNVFLFDTVNSKDGSVVFHNSQGNDLLEVSAQNDFVSYARPHQLVQISTSKTRLQLQAPPVNVSQARQDAKTNIFTAALLEHICCLYVSNPRQRRQVLEELCSKLSEGGIISPVAFLDIFSAPRKQYQLGFSKLMEAVVDMVNKDPNTAVTPVQTPILAEDEARCVALIATPPVAPLMRIPSDPLSSFFTSRYSSDFNEIKSIGSGGFGSVYMVKNKLDEVFYAVKKVRLKQINHEKCKKLLREVKVLATLNHSSIVRYNSAWMEQQPDDMVIENISNETEDSSLNDSTSHNSKVAGSPPSEPFKSQKIVLYIQMELCHSNLHDWLAKRNKKLLKQHSHHE</sequence>
<keyword evidence="5" id="KW-0677">Repeat</keyword>
<evidence type="ECO:0000256" key="13">
    <source>
        <dbReference type="ARBA" id="ARBA00042456"/>
    </source>
</evidence>
<evidence type="ECO:0000313" key="19">
    <source>
        <dbReference type="Proteomes" id="UP000593567"/>
    </source>
</evidence>
<evidence type="ECO:0000256" key="5">
    <source>
        <dbReference type="ARBA" id="ARBA00022737"/>
    </source>
</evidence>
<dbReference type="EMBL" id="VXIV02000028">
    <property type="protein sequence ID" value="KAF6041546.1"/>
    <property type="molecule type" value="Genomic_DNA"/>
</dbReference>
<dbReference type="Proteomes" id="UP000593567">
    <property type="component" value="Unassembled WGS sequence"/>
</dbReference>
<feature type="compositionally biased region" description="Polar residues" evidence="16">
    <location>
        <begin position="303"/>
        <end position="313"/>
    </location>
</feature>
<dbReference type="GO" id="GO:0017148">
    <property type="term" value="P:negative regulation of translation"/>
    <property type="evidence" value="ECO:0007669"/>
    <property type="project" value="UniProtKB-KW"/>
</dbReference>
<evidence type="ECO:0000256" key="7">
    <source>
        <dbReference type="ARBA" id="ARBA00022777"/>
    </source>
</evidence>
<evidence type="ECO:0000256" key="6">
    <source>
        <dbReference type="ARBA" id="ARBA00022741"/>
    </source>
</evidence>
<evidence type="ECO:0000256" key="16">
    <source>
        <dbReference type="SAM" id="MobiDB-lite"/>
    </source>
</evidence>
<dbReference type="Pfam" id="PF22949">
    <property type="entry name" value="HRI2_3H"/>
    <property type="match status" value="1"/>
</dbReference>
<dbReference type="PROSITE" id="PS00107">
    <property type="entry name" value="PROTEIN_KINASE_ATP"/>
    <property type="match status" value="1"/>
</dbReference>
<evidence type="ECO:0000256" key="15">
    <source>
        <dbReference type="PROSITE-ProRule" id="PRU10141"/>
    </source>
</evidence>
<dbReference type="InterPro" id="IPR050339">
    <property type="entry name" value="CC_SR_Kinase"/>
</dbReference>
<reference evidence="18" key="1">
    <citation type="submission" date="2020-06" db="EMBL/GenBank/DDBJ databases">
        <title>Draft genome of Bugula neritina, a colonial animal packing powerful symbionts and potential medicines.</title>
        <authorList>
            <person name="Rayko M."/>
        </authorList>
    </citation>
    <scope>NUCLEOTIDE SEQUENCE [LARGE SCALE GENOMIC DNA]</scope>
    <source>
        <strain evidence="18">Kwan_BN1</strain>
    </source>
</reference>
<dbReference type="SUPFAM" id="SSF56112">
    <property type="entry name" value="Protein kinase-like (PK-like)"/>
    <property type="match status" value="1"/>
</dbReference>
<dbReference type="Pfam" id="PF00069">
    <property type="entry name" value="Pkinase"/>
    <property type="match status" value="1"/>
</dbReference>